<sequence length="152" mass="15560">MRTTQTRAAARAALAAIFLTASAVAGVHAARADADPLSVADAWTPAAAASGATVPLYMTVTNTGAADALLRIRCPVANFTDKRVMDVGEGGLSAREVKALPLPPGKTELKAGAAFVQLLQTTQPLAAGDHFNCHLSFKSGASLDVPVTVRAH</sequence>
<evidence type="ECO:0008006" key="4">
    <source>
        <dbReference type="Google" id="ProtNLM"/>
    </source>
</evidence>
<dbReference type="Proteomes" id="UP000032680">
    <property type="component" value="Unassembled WGS sequence"/>
</dbReference>
<feature type="signal peptide" evidence="1">
    <location>
        <begin position="1"/>
        <end position="25"/>
    </location>
</feature>
<proteinExistence type="predicted"/>
<dbReference type="PANTHER" id="PTHR36302:SF1">
    <property type="entry name" value="COPPER CHAPERONE PCU(A)C"/>
    <property type="match status" value="1"/>
</dbReference>
<dbReference type="PANTHER" id="PTHR36302">
    <property type="entry name" value="BLR7088 PROTEIN"/>
    <property type="match status" value="1"/>
</dbReference>
<evidence type="ECO:0000313" key="2">
    <source>
        <dbReference type="EMBL" id="GAN78321.1"/>
    </source>
</evidence>
<evidence type="ECO:0000313" key="3">
    <source>
        <dbReference type="Proteomes" id="UP000032680"/>
    </source>
</evidence>
<dbReference type="InterPro" id="IPR036182">
    <property type="entry name" value="PCuAC_sf"/>
</dbReference>
<organism evidence="2 3">
    <name type="scientific">Acidisphaera rubrifaciens HS-AP3</name>
    <dbReference type="NCBI Taxonomy" id="1231350"/>
    <lineage>
        <taxon>Bacteria</taxon>
        <taxon>Pseudomonadati</taxon>
        <taxon>Pseudomonadota</taxon>
        <taxon>Alphaproteobacteria</taxon>
        <taxon>Acetobacterales</taxon>
        <taxon>Acetobacteraceae</taxon>
        <taxon>Acidisphaera</taxon>
    </lineage>
</organism>
<dbReference type="RefSeq" id="WP_048862865.1">
    <property type="nucleotide sequence ID" value="NZ_BANB01000755.1"/>
</dbReference>
<dbReference type="Pfam" id="PF04314">
    <property type="entry name" value="PCuAC"/>
    <property type="match status" value="1"/>
</dbReference>
<dbReference type="SUPFAM" id="SSF110087">
    <property type="entry name" value="DR1885-like metal-binding protein"/>
    <property type="match status" value="1"/>
</dbReference>
<reference evidence="2 3" key="1">
    <citation type="submission" date="2012-11" db="EMBL/GenBank/DDBJ databases">
        <title>Whole genome sequence of Acidisphaera rubrifaciens HS-AP3.</title>
        <authorList>
            <person name="Azuma Y."/>
            <person name="Higashiura N."/>
            <person name="Hirakawa H."/>
            <person name="Matsushita K."/>
        </authorList>
    </citation>
    <scope>NUCLEOTIDE SEQUENCE [LARGE SCALE GENOMIC DNA]</scope>
    <source>
        <strain evidence="2 3">HS-AP3</strain>
    </source>
</reference>
<dbReference type="AlphaFoldDB" id="A0A0D6PAC9"/>
<dbReference type="InterPro" id="IPR058248">
    <property type="entry name" value="Lxx211020-like"/>
</dbReference>
<gene>
    <name evidence="2" type="ORF">Asru_0756_02</name>
</gene>
<name>A0A0D6PAC9_9PROT</name>
<comment type="caution">
    <text evidence="2">The sequence shown here is derived from an EMBL/GenBank/DDBJ whole genome shotgun (WGS) entry which is preliminary data.</text>
</comment>
<evidence type="ECO:0000256" key="1">
    <source>
        <dbReference type="SAM" id="SignalP"/>
    </source>
</evidence>
<keyword evidence="3" id="KW-1185">Reference proteome</keyword>
<keyword evidence="1" id="KW-0732">Signal</keyword>
<dbReference type="InterPro" id="IPR007410">
    <property type="entry name" value="LpqE-like"/>
</dbReference>
<dbReference type="OrthoDB" id="9796962at2"/>
<accession>A0A0D6PAC9</accession>
<protein>
    <recommendedName>
        <fullName evidence="4">Copper chaperone PCu(A)C</fullName>
    </recommendedName>
</protein>
<dbReference type="EMBL" id="BANB01000755">
    <property type="protein sequence ID" value="GAN78321.1"/>
    <property type="molecule type" value="Genomic_DNA"/>
</dbReference>
<dbReference type="Gene3D" id="2.60.40.1890">
    <property type="entry name" value="PCu(A)C copper chaperone"/>
    <property type="match status" value="1"/>
</dbReference>
<feature type="chain" id="PRO_5002309881" description="Copper chaperone PCu(A)C" evidence="1">
    <location>
        <begin position="26"/>
        <end position="152"/>
    </location>
</feature>